<dbReference type="EMBL" id="OL472112">
    <property type="protein sequence ID" value="UTQ50533.1"/>
    <property type="molecule type" value="Viral_cRNA"/>
</dbReference>
<evidence type="ECO:0000313" key="2">
    <source>
        <dbReference type="EMBL" id="UTQ50533.1"/>
    </source>
</evidence>
<keyword evidence="1" id="KW-0472">Membrane</keyword>
<sequence length="68" mass="7716">MEPWKILNRIMEGDISADSDTTIDVPGSDHSLTLIYALIMIKLALIVFVVICCKRQNGRPTRLIMKWA</sequence>
<dbReference type="Proteomes" id="UP001248089">
    <property type="component" value="Segment"/>
</dbReference>
<keyword evidence="1" id="KW-1133">Transmembrane helix</keyword>
<name>A0AAE9MP70_9RHAB</name>
<keyword evidence="3" id="KW-1185">Reference proteome</keyword>
<proteinExistence type="predicted"/>
<accession>A0AAE9MP70</accession>
<gene>
    <name evidence="2" type="primary">p8</name>
</gene>
<reference evidence="2" key="1">
    <citation type="journal article" date="2022" name="bioRxiv">
        <title>In-depth study of tomato and weed viromes reveals undiscovered plant virus diversity in an agroecosystem.</title>
        <authorList>
            <person name="Rivarez M.P.S."/>
            <person name="Pecman A."/>
            <person name="Bacnik K."/>
            <person name="Maksimovic Carvalho Ferreira O."/>
            <person name="Vucurovic A."/>
            <person name="Seljak G."/>
            <person name="Mehle N."/>
            <person name="Gutierrez-Aguirre I."/>
            <person name="Ravnikar M."/>
            <person name="Kutnjak D."/>
        </authorList>
    </citation>
    <scope>NUCLEOTIDE SEQUENCE</scope>
    <source>
        <strain evidence="2">POR19SW</strain>
    </source>
</reference>
<feature type="transmembrane region" description="Helical" evidence="1">
    <location>
        <begin position="34"/>
        <end position="53"/>
    </location>
</feature>
<protein>
    <submittedName>
        <fullName evidence="2">Viroporin-like protein</fullName>
    </submittedName>
</protein>
<organism evidence="2 3">
    <name type="scientific">Pastinaca cytorhabdovirus 1</name>
    <dbReference type="NCBI Taxonomy" id="2950847"/>
    <lineage>
        <taxon>Viruses</taxon>
        <taxon>Riboviria</taxon>
        <taxon>Orthornavirae</taxon>
        <taxon>Negarnaviricota</taxon>
        <taxon>Haploviricotina</taxon>
        <taxon>Monjiviricetes</taxon>
        <taxon>Mononegavirales</taxon>
        <taxon>Rhabdoviridae</taxon>
        <taxon>Betarhabdovirinae</taxon>
        <taxon>Alphacytorhabdovirus</taxon>
        <taxon>Alphacytorhabdovirus pastinacae</taxon>
    </lineage>
</organism>
<keyword evidence="1" id="KW-0812">Transmembrane</keyword>
<evidence type="ECO:0000313" key="3">
    <source>
        <dbReference type="Proteomes" id="UP001248089"/>
    </source>
</evidence>
<evidence type="ECO:0000256" key="1">
    <source>
        <dbReference type="SAM" id="Phobius"/>
    </source>
</evidence>